<accession>A0ABS8DFB4</accession>
<dbReference type="SUPFAM" id="SSF63829">
    <property type="entry name" value="Calcium-dependent phosphotriesterase"/>
    <property type="match status" value="1"/>
</dbReference>
<proteinExistence type="predicted"/>
<evidence type="ECO:0000313" key="2">
    <source>
        <dbReference type="EMBL" id="MCB7387096.1"/>
    </source>
</evidence>
<dbReference type="InterPro" id="IPR006059">
    <property type="entry name" value="SBP"/>
</dbReference>
<name>A0ABS8DFB4_9FIRM</name>
<comment type="caution">
    <text evidence="2">The sequence shown here is derived from an EMBL/GenBank/DDBJ whole genome shotgun (WGS) entry which is preliminary data.</text>
</comment>
<gene>
    <name evidence="2" type="ORF">LIZ65_07315</name>
</gene>
<evidence type="ECO:0000313" key="3">
    <source>
        <dbReference type="Proteomes" id="UP001299546"/>
    </source>
</evidence>
<protein>
    <submittedName>
        <fullName evidence="2">Extracellular solute-binding protein</fullName>
    </submittedName>
</protein>
<dbReference type="EMBL" id="JAJCIS010000003">
    <property type="protein sequence ID" value="MCB7387096.1"/>
    <property type="molecule type" value="Genomic_DNA"/>
</dbReference>
<keyword evidence="3" id="KW-1185">Reference proteome</keyword>
<dbReference type="Proteomes" id="UP001299546">
    <property type="component" value="Unassembled WGS sequence"/>
</dbReference>
<dbReference type="RefSeq" id="WP_066733761.1">
    <property type="nucleotide sequence ID" value="NZ_JAJCIQ010000003.1"/>
</dbReference>
<feature type="region of interest" description="Disordered" evidence="1">
    <location>
        <begin position="536"/>
        <end position="556"/>
    </location>
</feature>
<sequence length="743" mass="80008">MKIRRFIVAMLAVSITIAGLSGCSTKKAGGKSGDDGKGRYVEKEIELPLKENEEAVGLVKGEEKGAVLFALNQADSTYLAYHYDGNAFTEGDASWLTHAGQSKDRLIKVIRGEDGNLYALFSDSEGRSYVVKDAGDGSSQPIDIPALGMDSGEMYPYITNLCVDKEGNIFLADLLTGETAMYEQGTGEKIGSFVSGQSLNVAAMPMDVKDNKILLSGSEDGELFCYDTESGNELDKTVYADMDLGGIVKLGDSDDCIYADSKGLHHLTLGGSISEDLIGQNTSGFGAAQASIVDMVEAVKGEYTLLFSNQSISGSTTFKMYRYVYDKTAKAKPSQILTVYGLNESSAVRQAIAKFQEDHPDVGIEYKTGNVGEGTGTKADSIRALNTELLGGSGADILMLDGLPADSYIEKGVLADLGSLLKEIEKKSEIMDNIVGPYKKEGKIYQIPTRYGIPILAGSGDKTEIFKSADALTAYIAEHGWENVFEKTNKEAVMRLLLNMYYRDIINDKQQIDTKLLAKLIEAAGKVEESDDNLSFYGEAGGQEESDWDVGGAGSMAEDGSISAHEIKGVMGMMMPFHYLRKMGAVPADVNEIYTPHDIVGINKASKNIELAEEFVKVLLSEEIQSVDIEGGFPVNMPAMKAWIDDIDEEPGENAAEIGVSSSASATEDGERGEPVEDIIRLPSKSEVQSLAELGKKLVVPVQKDDIIGEMILDGAKTYFDGSRSAEEAAADIAEKADTYLSE</sequence>
<dbReference type="SUPFAM" id="SSF53850">
    <property type="entry name" value="Periplasmic binding protein-like II"/>
    <property type="match status" value="1"/>
</dbReference>
<dbReference type="Pfam" id="PF01547">
    <property type="entry name" value="SBP_bac_1"/>
    <property type="match status" value="1"/>
</dbReference>
<dbReference type="PROSITE" id="PS51257">
    <property type="entry name" value="PROKAR_LIPOPROTEIN"/>
    <property type="match status" value="1"/>
</dbReference>
<dbReference type="Gene3D" id="3.40.190.10">
    <property type="entry name" value="Periplasmic binding protein-like II"/>
    <property type="match status" value="2"/>
</dbReference>
<evidence type="ECO:0000256" key="1">
    <source>
        <dbReference type="SAM" id="MobiDB-lite"/>
    </source>
</evidence>
<reference evidence="2 3" key="1">
    <citation type="submission" date="2021-10" db="EMBL/GenBank/DDBJ databases">
        <title>Collection of gut derived symbiotic bacterial strains cultured from healthy donors.</title>
        <authorList>
            <person name="Lin H."/>
            <person name="Littmann E."/>
            <person name="Kohout C."/>
            <person name="Pamer E.G."/>
        </authorList>
    </citation>
    <scope>NUCLEOTIDE SEQUENCE [LARGE SCALE GENOMIC DNA]</scope>
    <source>
        <strain evidence="2 3">DFI.1.165</strain>
    </source>
</reference>
<organism evidence="2 3">
    <name type="scientific">Bariatricus massiliensis</name>
    <dbReference type="NCBI Taxonomy" id="1745713"/>
    <lineage>
        <taxon>Bacteria</taxon>
        <taxon>Bacillati</taxon>
        <taxon>Bacillota</taxon>
        <taxon>Clostridia</taxon>
        <taxon>Lachnospirales</taxon>
        <taxon>Lachnospiraceae</taxon>
        <taxon>Bariatricus</taxon>
    </lineage>
</organism>